<organism evidence="4 5">
    <name type="scientific">Syntrophobotulus glycolicus (strain DSM 8271 / FlGlyR)</name>
    <dbReference type="NCBI Taxonomy" id="645991"/>
    <lineage>
        <taxon>Bacteria</taxon>
        <taxon>Bacillati</taxon>
        <taxon>Bacillota</taxon>
        <taxon>Clostridia</taxon>
        <taxon>Eubacteriales</taxon>
        <taxon>Desulfitobacteriaceae</taxon>
        <taxon>Syntrophobotulus</taxon>
    </lineage>
</organism>
<dbReference type="PANTHER" id="PTHR43479">
    <property type="entry name" value="ACREF/ENVCD OPERON REPRESSOR-RELATED"/>
    <property type="match status" value="1"/>
</dbReference>
<dbReference type="Proteomes" id="UP000007488">
    <property type="component" value="Chromosome"/>
</dbReference>
<evidence type="ECO:0000313" key="4">
    <source>
        <dbReference type="EMBL" id="ADY54649.1"/>
    </source>
</evidence>
<gene>
    <name evidence="4" type="ordered locus">Sgly_0280</name>
</gene>
<dbReference type="PRINTS" id="PR00455">
    <property type="entry name" value="HTHTETR"/>
</dbReference>
<keyword evidence="1 2" id="KW-0238">DNA-binding</keyword>
<feature type="DNA-binding region" description="H-T-H motif" evidence="2">
    <location>
        <begin position="32"/>
        <end position="51"/>
    </location>
</feature>
<reference evidence="5" key="2">
    <citation type="submission" date="2011-02" db="EMBL/GenBank/DDBJ databases">
        <title>The complete genome of Syntrophobotulus glycolicus DSM 8271.</title>
        <authorList>
            <person name="Lucas S."/>
            <person name="Copeland A."/>
            <person name="Lapidus A."/>
            <person name="Bruce D."/>
            <person name="Goodwin L."/>
            <person name="Pitluck S."/>
            <person name="Kyrpides N."/>
            <person name="Mavromatis K."/>
            <person name="Pagani I."/>
            <person name="Ivanova N."/>
            <person name="Mikhailova N."/>
            <person name="Chertkov O."/>
            <person name="Held B."/>
            <person name="Detter J.C."/>
            <person name="Tapia R."/>
            <person name="Han C."/>
            <person name="Land M."/>
            <person name="Hauser L."/>
            <person name="Markowitz V."/>
            <person name="Cheng J.-F."/>
            <person name="Hugenholtz P."/>
            <person name="Woyke T."/>
            <person name="Wu D."/>
            <person name="Spring S."/>
            <person name="Schroeder M."/>
            <person name="Brambilla E."/>
            <person name="Klenk H.-P."/>
            <person name="Eisen J.A."/>
        </authorList>
    </citation>
    <scope>NUCLEOTIDE SEQUENCE [LARGE SCALE GENOMIC DNA]</scope>
    <source>
        <strain evidence="5">DSM 8271 / FlGlyR</strain>
    </source>
</reference>
<dbReference type="HOGENOM" id="CLU_069356_29_3_9"/>
<accession>F0SWV9</accession>
<evidence type="ECO:0000256" key="1">
    <source>
        <dbReference type="ARBA" id="ARBA00023125"/>
    </source>
</evidence>
<evidence type="ECO:0000256" key="2">
    <source>
        <dbReference type="PROSITE-ProRule" id="PRU00335"/>
    </source>
</evidence>
<dbReference type="EMBL" id="CP002547">
    <property type="protein sequence ID" value="ADY54649.1"/>
    <property type="molecule type" value="Genomic_DNA"/>
</dbReference>
<name>F0SWV9_SYNGF</name>
<dbReference type="Gene3D" id="1.10.357.10">
    <property type="entry name" value="Tetracycline Repressor, domain 2"/>
    <property type="match status" value="1"/>
</dbReference>
<feature type="domain" description="HTH tetR-type" evidence="3">
    <location>
        <begin position="9"/>
        <end position="69"/>
    </location>
</feature>
<dbReference type="InterPro" id="IPR009057">
    <property type="entry name" value="Homeodomain-like_sf"/>
</dbReference>
<dbReference type="InterPro" id="IPR050624">
    <property type="entry name" value="HTH-type_Tx_Regulator"/>
</dbReference>
<keyword evidence="5" id="KW-1185">Reference proteome</keyword>
<dbReference type="SUPFAM" id="SSF46689">
    <property type="entry name" value="Homeodomain-like"/>
    <property type="match status" value="1"/>
</dbReference>
<dbReference type="PROSITE" id="PS50977">
    <property type="entry name" value="HTH_TETR_2"/>
    <property type="match status" value="1"/>
</dbReference>
<sequence>MKTGSKKHEIRKQELIEIATELFVEKGYEAVSVRDILNIVNGAQGMFYHYFKSKQDIYIAAMSQYIDRMIEERVSILNDEGVPFPEKRDHLRELLASSFADYLKIFGTGEDDSVESDAHRIRIFVEMLDKLHMPYANFILQGLRVGQIPKDTGINESNANIYALFVLYGIFGVLHNDTLNRKEPRGFGFKDIFPVIENIFFPHSGP</sequence>
<dbReference type="eggNOG" id="COG1309">
    <property type="taxonomic scope" value="Bacteria"/>
</dbReference>
<dbReference type="KEGG" id="sgy:Sgly_0280"/>
<dbReference type="STRING" id="645991.Sgly_0280"/>
<protein>
    <submittedName>
        <fullName evidence="4">Transcriptional regulator, TetR family</fullName>
    </submittedName>
</protein>
<evidence type="ECO:0000313" key="5">
    <source>
        <dbReference type="Proteomes" id="UP000007488"/>
    </source>
</evidence>
<dbReference type="InterPro" id="IPR001647">
    <property type="entry name" value="HTH_TetR"/>
</dbReference>
<proteinExistence type="predicted"/>
<dbReference type="PANTHER" id="PTHR43479:SF11">
    <property type="entry name" value="ACREF_ENVCD OPERON REPRESSOR-RELATED"/>
    <property type="match status" value="1"/>
</dbReference>
<reference evidence="4 5" key="1">
    <citation type="journal article" date="2011" name="Stand. Genomic Sci.">
        <title>Complete genome sequence of Syntrophobotulus glycolicus type strain (FlGlyR).</title>
        <authorList>
            <person name="Han C."/>
            <person name="Mwirichia R."/>
            <person name="Chertkov O."/>
            <person name="Held B."/>
            <person name="Lapidus A."/>
            <person name="Nolan M."/>
            <person name="Lucas S."/>
            <person name="Hammon N."/>
            <person name="Deshpande S."/>
            <person name="Cheng J.F."/>
            <person name="Tapia R."/>
            <person name="Goodwin L."/>
            <person name="Pitluck S."/>
            <person name="Huntemann M."/>
            <person name="Liolios K."/>
            <person name="Ivanova N."/>
            <person name="Pagani I."/>
            <person name="Mavromatis K."/>
            <person name="Ovchinikova G."/>
            <person name="Pati A."/>
            <person name="Chen A."/>
            <person name="Palaniappan K."/>
            <person name="Land M."/>
            <person name="Hauser L."/>
            <person name="Brambilla E.M."/>
            <person name="Rohde M."/>
            <person name="Spring S."/>
            <person name="Sikorski J."/>
            <person name="Goker M."/>
            <person name="Woyke T."/>
            <person name="Bristow J."/>
            <person name="Eisen J.A."/>
            <person name="Markowitz V."/>
            <person name="Hugenholtz P."/>
            <person name="Kyrpides N.C."/>
            <person name="Klenk H.P."/>
            <person name="Detter J.C."/>
        </authorList>
    </citation>
    <scope>NUCLEOTIDE SEQUENCE [LARGE SCALE GENOMIC DNA]</scope>
    <source>
        <strain evidence="5">DSM 8271 / FlGlyR</strain>
    </source>
</reference>
<dbReference type="RefSeq" id="WP_013623520.1">
    <property type="nucleotide sequence ID" value="NC_015172.1"/>
</dbReference>
<dbReference type="GO" id="GO:0003677">
    <property type="term" value="F:DNA binding"/>
    <property type="evidence" value="ECO:0007669"/>
    <property type="project" value="UniProtKB-UniRule"/>
</dbReference>
<evidence type="ECO:0000259" key="3">
    <source>
        <dbReference type="PROSITE" id="PS50977"/>
    </source>
</evidence>
<dbReference type="OrthoDB" id="9785164at2"/>
<dbReference type="Pfam" id="PF00440">
    <property type="entry name" value="TetR_N"/>
    <property type="match status" value="1"/>
</dbReference>
<dbReference type="AlphaFoldDB" id="F0SWV9"/>